<dbReference type="HOGENOM" id="CLU_1533179_0_0_1"/>
<keyword evidence="2" id="KW-1185">Reference proteome</keyword>
<dbReference type="Proteomes" id="UP000054217">
    <property type="component" value="Unassembled WGS sequence"/>
</dbReference>
<evidence type="ECO:0000313" key="1">
    <source>
        <dbReference type="EMBL" id="KIO09919.1"/>
    </source>
</evidence>
<accession>A0A0C3PNE7</accession>
<organism evidence="1 2">
    <name type="scientific">Pisolithus tinctorius Marx 270</name>
    <dbReference type="NCBI Taxonomy" id="870435"/>
    <lineage>
        <taxon>Eukaryota</taxon>
        <taxon>Fungi</taxon>
        <taxon>Dikarya</taxon>
        <taxon>Basidiomycota</taxon>
        <taxon>Agaricomycotina</taxon>
        <taxon>Agaricomycetes</taxon>
        <taxon>Agaricomycetidae</taxon>
        <taxon>Boletales</taxon>
        <taxon>Sclerodermatineae</taxon>
        <taxon>Pisolithaceae</taxon>
        <taxon>Pisolithus</taxon>
    </lineage>
</organism>
<evidence type="ECO:0000313" key="2">
    <source>
        <dbReference type="Proteomes" id="UP000054217"/>
    </source>
</evidence>
<protein>
    <submittedName>
        <fullName evidence="1">Uncharacterized protein</fullName>
    </submittedName>
</protein>
<reference evidence="1 2" key="1">
    <citation type="submission" date="2014-04" db="EMBL/GenBank/DDBJ databases">
        <authorList>
            <consortium name="DOE Joint Genome Institute"/>
            <person name="Kuo A."/>
            <person name="Kohler A."/>
            <person name="Costa M.D."/>
            <person name="Nagy L.G."/>
            <person name="Floudas D."/>
            <person name="Copeland A."/>
            <person name="Barry K.W."/>
            <person name="Cichocki N."/>
            <person name="Veneault-Fourrey C."/>
            <person name="LaButti K."/>
            <person name="Lindquist E.A."/>
            <person name="Lipzen A."/>
            <person name="Lundell T."/>
            <person name="Morin E."/>
            <person name="Murat C."/>
            <person name="Sun H."/>
            <person name="Tunlid A."/>
            <person name="Henrissat B."/>
            <person name="Grigoriev I.V."/>
            <person name="Hibbett D.S."/>
            <person name="Martin F."/>
            <person name="Nordberg H.P."/>
            <person name="Cantor M.N."/>
            <person name="Hua S.X."/>
        </authorList>
    </citation>
    <scope>NUCLEOTIDE SEQUENCE [LARGE SCALE GENOMIC DNA]</scope>
    <source>
        <strain evidence="1 2">Marx 270</strain>
    </source>
</reference>
<proteinExistence type="predicted"/>
<dbReference type="InParanoid" id="A0A0C3PNE7"/>
<reference evidence="2" key="2">
    <citation type="submission" date="2015-01" db="EMBL/GenBank/DDBJ databases">
        <title>Evolutionary Origins and Diversification of the Mycorrhizal Mutualists.</title>
        <authorList>
            <consortium name="DOE Joint Genome Institute"/>
            <consortium name="Mycorrhizal Genomics Consortium"/>
            <person name="Kohler A."/>
            <person name="Kuo A."/>
            <person name="Nagy L.G."/>
            <person name="Floudas D."/>
            <person name="Copeland A."/>
            <person name="Barry K.W."/>
            <person name="Cichocki N."/>
            <person name="Veneault-Fourrey C."/>
            <person name="LaButti K."/>
            <person name="Lindquist E.A."/>
            <person name="Lipzen A."/>
            <person name="Lundell T."/>
            <person name="Morin E."/>
            <person name="Murat C."/>
            <person name="Riley R."/>
            <person name="Ohm R."/>
            <person name="Sun H."/>
            <person name="Tunlid A."/>
            <person name="Henrissat B."/>
            <person name="Grigoriev I.V."/>
            <person name="Hibbett D.S."/>
            <person name="Martin F."/>
        </authorList>
    </citation>
    <scope>NUCLEOTIDE SEQUENCE [LARGE SCALE GENOMIC DNA]</scope>
    <source>
        <strain evidence="2">Marx 270</strain>
    </source>
</reference>
<sequence>MCACWGKVLVWEGSRDAHRMRQGCQTRVQTSVCAKRKRKKQTMAWKSEWISSVFLVSRDIDTPNDNVRRFGKRKLRSGGTMWEPNYMGAALTWCGVGSKNTKSANTTCESLDNVPVTVTESTFSVRHYVGGVSAPIQTTKQTVGPYWLPSLRCDSCGGDSARWVPRRLEFPTLNP</sequence>
<dbReference type="EMBL" id="KN831953">
    <property type="protein sequence ID" value="KIO09919.1"/>
    <property type="molecule type" value="Genomic_DNA"/>
</dbReference>
<dbReference type="AlphaFoldDB" id="A0A0C3PNE7"/>
<name>A0A0C3PNE7_PISTI</name>
<gene>
    <name evidence="1" type="ORF">M404DRAFT_220501</name>
</gene>